<feature type="compositionally biased region" description="Basic and acidic residues" evidence="1">
    <location>
        <begin position="60"/>
        <end position="82"/>
    </location>
</feature>
<protein>
    <submittedName>
        <fullName evidence="2">Uncharacterized protein</fullName>
    </submittedName>
</protein>
<keyword evidence="3" id="KW-1185">Reference proteome</keyword>
<accession>A0A7G2C7L6</accession>
<dbReference type="Proteomes" id="UP000515908">
    <property type="component" value="Chromosome 04"/>
</dbReference>
<sequence>MGSKPSTDADLRDEIIEISKKKDYPGGSRSEHQREDGPKPIYKPAAHTNGNGANGKIGFKSREDGEEGKDIENKAFGQEKVKRVPTKGAMLRPPKTANSCVADPDFDDYFDAEEGDNASHYSE</sequence>
<dbReference type="VEuPathDB" id="TriTrypDB:ADEAN_000254700"/>
<feature type="compositionally biased region" description="Basic and acidic residues" evidence="1">
    <location>
        <begin position="7"/>
        <end position="38"/>
    </location>
</feature>
<feature type="region of interest" description="Disordered" evidence="1">
    <location>
        <begin position="1"/>
        <end position="123"/>
    </location>
</feature>
<dbReference type="AlphaFoldDB" id="A0A7G2C7L6"/>
<name>A0A7G2C7L6_9TRYP</name>
<gene>
    <name evidence="2" type="ORF">ADEAN_000254700</name>
</gene>
<reference evidence="2 3" key="1">
    <citation type="submission" date="2020-08" db="EMBL/GenBank/DDBJ databases">
        <authorList>
            <person name="Newling K."/>
            <person name="Davey J."/>
            <person name="Forrester S."/>
        </authorList>
    </citation>
    <scope>NUCLEOTIDE SEQUENCE [LARGE SCALE GENOMIC DNA]</scope>
    <source>
        <strain evidence="3">Crithidia deanei Carvalho (ATCC PRA-265)</strain>
    </source>
</reference>
<feature type="compositionally biased region" description="Acidic residues" evidence="1">
    <location>
        <begin position="104"/>
        <end position="116"/>
    </location>
</feature>
<proteinExistence type="predicted"/>
<evidence type="ECO:0000313" key="2">
    <source>
        <dbReference type="EMBL" id="CAD2215094.1"/>
    </source>
</evidence>
<dbReference type="EMBL" id="LR877148">
    <property type="protein sequence ID" value="CAD2215094.1"/>
    <property type="molecule type" value="Genomic_DNA"/>
</dbReference>
<evidence type="ECO:0000313" key="3">
    <source>
        <dbReference type="Proteomes" id="UP000515908"/>
    </source>
</evidence>
<evidence type="ECO:0000256" key="1">
    <source>
        <dbReference type="SAM" id="MobiDB-lite"/>
    </source>
</evidence>
<organism evidence="2 3">
    <name type="scientific">Angomonas deanei</name>
    <dbReference type="NCBI Taxonomy" id="59799"/>
    <lineage>
        <taxon>Eukaryota</taxon>
        <taxon>Discoba</taxon>
        <taxon>Euglenozoa</taxon>
        <taxon>Kinetoplastea</taxon>
        <taxon>Metakinetoplastina</taxon>
        <taxon>Trypanosomatida</taxon>
        <taxon>Trypanosomatidae</taxon>
        <taxon>Strigomonadinae</taxon>
        <taxon>Angomonas</taxon>
    </lineage>
</organism>